<dbReference type="InterPro" id="IPR000089">
    <property type="entry name" value="Biotin_lipoyl"/>
</dbReference>
<dbReference type="InterPro" id="IPR045257">
    <property type="entry name" value="E2/Pdx1"/>
</dbReference>
<accession>A0ABQ6FZN4</accession>
<feature type="compositionally biased region" description="Polar residues" evidence="5">
    <location>
        <begin position="119"/>
        <end position="128"/>
    </location>
</feature>
<dbReference type="Gene3D" id="3.30.559.10">
    <property type="entry name" value="Chloramphenicol acetyltransferase-like domain"/>
    <property type="match status" value="1"/>
</dbReference>
<protein>
    <recommendedName>
        <fullName evidence="4">Dihydrolipoamide acetyltransferase component of pyruvate dehydrogenase complex</fullName>
        <ecNumber evidence="4">2.3.1.-</ecNumber>
    </recommendedName>
</protein>
<sequence length="434" mass="46257">MPEVNMPRLSDTMQEGTITRWLKKPGDEVKKGEVVAEVETDKANMEIESFSAGVLEQILVAEGETAPIGQPIAIVGTGTNVQTQQQASGVKAAPAPAQKSTAVSEPSNGVASQPAVEPNQVSQNSRSNGGPIKSSPLARRMAEEHGIDLQQIKGTGPGGRIVRDDIEDYIEQQRMTQAAPQTQAPTPIAAPEAAAVAAVQPQVSTEDTEVVTLSTMQKTIARRLTESKQSVPHFYIGNDIDLTDALEMRQKLNANAGEGGVKVSVNDLIIKACALALEKFPEVNGSYRDGQFLLHKHINIGIAVDVPAGLVVPVIRDANIKGLRTIAREAKALVAKAQTGKLTPADLDGGTFSISNLGMMDVTDFAAVINPPQSAILAVAAARKTFVPIDNQPVVRDIMHVTLSADHRILYGATVARFLQEVKRLLQNIYLLLG</sequence>
<keyword evidence="9" id="KW-1185">Reference proteome</keyword>
<feature type="domain" description="Lipoyl-binding" evidence="6">
    <location>
        <begin position="1"/>
        <end position="76"/>
    </location>
</feature>
<dbReference type="Gene3D" id="4.10.320.10">
    <property type="entry name" value="E3-binding domain"/>
    <property type="match status" value="1"/>
</dbReference>
<evidence type="ECO:0000259" key="6">
    <source>
        <dbReference type="PROSITE" id="PS50968"/>
    </source>
</evidence>
<dbReference type="PANTHER" id="PTHR23151">
    <property type="entry name" value="DIHYDROLIPOAMIDE ACETYL/SUCCINYL-TRANSFERASE-RELATED"/>
    <property type="match status" value="1"/>
</dbReference>
<dbReference type="Pfam" id="PF00364">
    <property type="entry name" value="Biotin_lipoyl"/>
    <property type="match status" value="1"/>
</dbReference>
<dbReference type="Gene3D" id="2.40.50.100">
    <property type="match status" value="1"/>
</dbReference>
<dbReference type="InterPro" id="IPR003016">
    <property type="entry name" value="2-oxoA_DH_lipoyl-BS"/>
</dbReference>
<dbReference type="PROSITE" id="PS50968">
    <property type="entry name" value="BIOTINYL_LIPOYL"/>
    <property type="match status" value="1"/>
</dbReference>
<dbReference type="PANTHER" id="PTHR23151:SF90">
    <property type="entry name" value="DIHYDROLIPOYLLYSINE-RESIDUE ACETYLTRANSFERASE COMPONENT OF PYRUVATE DEHYDROGENASE COMPLEX, MITOCHONDRIAL-RELATED"/>
    <property type="match status" value="1"/>
</dbReference>
<dbReference type="SUPFAM" id="SSF51230">
    <property type="entry name" value="Single hybrid motif"/>
    <property type="match status" value="1"/>
</dbReference>
<dbReference type="Pfam" id="PF00198">
    <property type="entry name" value="2-oxoacid_dh"/>
    <property type="match status" value="1"/>
</dbReference>
<evidence type="ECO:0000256" key="4">
    <source>
        <dbReference type="RuleBase" id="RU003423"/>
    </source>
</evidence>
<organism evidence="8 9">
    <name type="scientific">Dictyobacter halimunensis</name>
    <dbReference type="NCBI Taxonomy" id="3026934"/>
    <lineage>
        <taxon>Bacteria</taxon>
        <taxon>Bacillati</taxon>
        <taxon>Chloroflexota</taxon>
        <taxon>Ktedonobacteria</taxon>
        <taxon>Ktedonobacterales</taxon>
        <taxon>Dictyobacteraceae</taxon>
        <taxon>Dictyobacter</taxon>
    </lineage>
</organism>
<evidence type="ECO:0000313" key="9">
    <source>
        <dbReference type="Proteomes" id="UP001344906"/>
    </source>
</evidence>
<keyword evidence="4" id="KW-0808">Transferase</keyword>
<dbReference type="InterPro" id="IPR036625">
    <property type="entry name" value="E3-bd_dom_sf"/>
</dbReference>
<dbReference type="SUPFAM" id="SSF47005">
    <property type="entry name" value="Peripheral subunit-binding domain of 2-oxo acid dehydrogenase complex"/>
    <property type="match status" value="1"/>
</dbReference>
<name>A0ABQ6FZN4_9CHLR</name>
<comment type="cofactor">
    <cofactor evidence="1 4">
        <name>(R)-lipoate</name>
        <dbReference type="ChEBI" id="CHEBI:83088"/>
    </cofactor>
</comment>
<evidence type="ECO:0000313" key="8">
    <source>
        <dbReference type="EMBL" id="GLV59091.1"/>
    </source>
</evidence>
<dbReference type="Pfam" id="PF02817">
    <property type="entry name" value="E3_binding"/>
    <property type="match status" value="1"/>
</dbReference>
<reference evidence="8 9" key="1">
    <citation type="submission" date="2023-02" db="EMBL/GenBank/DDBJ databases">
        <title>Dictyobacter halimunensis sp. nov., a new member of the class Ktedonobacteria from forest soil in a geothermal area.</title>
        <authorList>
            <person name="Rachmania M.K."/>
            <person name="Ningsih F."/>
            <person name="Sakai Y."/>
            <person name="Yabe S."/>
            <person name="Yokota A."/>
            <person name="Sjamsuridzal W."/>
        </authorList>
    </citation>
    <scope>NUCLEOTIDE SEQUENCE [LARGE SCALE GENOMIC DNA]</scope>
    <source>
        <strain evidence="8 9">S3.2.2.5</strain>
    </source>
</reference>
<dbReference type="EC" id="2.3.1.-" evidence="4"/>
<keyword evidence="8" id="KW-0670">Pyruvate</keyword>
<evidence type="ECO:0000256" key="2">
    <source>
        <dbReference type="ARBA" id="ARBA00007317"/>
    </source>
</evidence>
<dbReference type="RefSeq" id="WP_338255572.1">
    <property type="nucleotide sequence ID" value="NZ_BSRI01000002.1"/>
</dbReference>
<feature type="compositionally biased region" description="Polar residues" evidence="5">
    <location>
        <begin position="98"/>
        <end position="111"/>
    </location>
</feature>
<comment type="similarity">
    <text evidence="2 4">Belongs to the 2-oxoacid dehydrogenase family.</text>
</comment>
<dbReference type="SUPFAM" id="SSF52777">
    <property type="entry name" value="CoA-dependent acyltransferases"/>
    <property type="match status" value="1"/>
</dbReference>
<keyword evidence="3 4" id="KW-0450">Lipoyl</keyword>
<comment type="caution">
    <text evidence="8">The sequence shown here is derived from an EMBL/GenBank/DDBJ whole genome shotgun (WGS) entry which is preliminary data.</text>
</comment>
<proteinExistence type="inferred from homology"/>
<dbReference type="PROSITE" id="PS51826">
    <property type="entry name" value="PSBD"/>
    <property type="match status" value="1"/>
</dbReference>
<dbReference type="InterPro" id="IPR023213">
    <property type="entry name" value="CAT-like_dom_sf"/>
</dbReference>
<dbReference type="InterPro" id="IPR004167">
    <property type="entry name" value="PSBD"/>
</dbReference>
<dbReference type="InterPro" id="IPR011053">
    <property type="entry name" value="Single_hybrid_motif"/>
</dbReference>
<evidence type="ECO:0000256" key="1">
    <source>
        <dbReference type="ARBA" id="ARBA00001938"/>
    </source>
</evidence>
<gene>
    <name evidence="8" type="ORF">KDH_59190</name>
</gene>
<dbReference type="InterPro" id="IPR001078">
    <property type="entry name" value="2-oxoacid_DH_actylTfrase"/>
</dbReference>
<feature type="region of interest" description="Disordered" evidence="5">
    <location>
        <begin position="85"/>
        <end position="137"/>
    </location>
</feature>
<dbReference type="PROSITE" id="PS00189">
    <property type="entry name" value="LIPOYL"/>
    <property type="match status" value="1"/>
</dbReference>
<feature type="domain" description="Peripheral subunit-binding (PSBD)" evidence="7">
    <location>
        <begin position="133"/>
        <end position="170"/>
    </location>
</feature>
<evidence type="ECO:0000256" key="3">
    <source>
        <dbReference type="ARBA" id="ARBA00022823"/>
    </source>
</evidence>
<evidence type="ECO:0000259" key="7">
    <source>
        <dbReference type="PROSITE" id="PS51826"/>
    </source>
</evidence>
<dbReference type="Proteomes" id="UP001344906">
    <property type="component" value="Unassembled WGS sequence"/>
</dbReference>
<evidence type="ECO:0000256" key="5">
    <source>
        <dbReference type="SAM" id="MobiDB-lite"/>
    </source>
</evidence>
<dbReference type="EMBL" id="BSRI01000002">
    <property type="protein sequence ID" value="GLV59091.1"/>
    <property type="molecule type" value="Genomic_DNA"/>
</dbReference>
<keyword evidence="4" id="KW-0012">Acyltransferase</keyword>
<dbReference type="CDD" id="cd06849">
    <property type="entry name" value="lipoyl_domain"/>
    <property type="match status" value="1"/>
</dbReference>